<reference evidence="1 2" key="1">
    <citation type="submission" date="2023-02" db="EMBL/GenBank/DDBJ databases">
        <title>Genome sequence of Sphingobacterium sp. KACC 22765.</title>
        <authorList>
            <person name="Kim S."/>
            <person name="Heo J."/>
            <person name="Kwon S.-W."/>
        </authorList>
    </citation>
    <scope>NUCLEOTIDE SEQUENCE [LARGE SCALE GENOMIC DNA]</scope>
    <source>
        <strain evidence="1 2">KACC 22765</strain>
    </source>
</reference>
<dbReference type="RefSeq" id="WP_274265677.1">
    <property type="nucleotide sequence ID" value="NZ_CP117880.1"/>
</dbReference>
<evidence type="ECO:0000313" key="1">
    <source>
        <dbReference type="EMBL" id="WDF66937.1"/>
    </source>
</evidence>
<accession>A0ABY7WB93</accession>
<organism evidence="1 2">
    <name type="scientific">Sphingobacterium oryzagri</name>
    <dbReference type="NCBI Taxonomy" id="3025669"/>
    <lineage>
        <taxon>Bacteria</taxon>
        <taxon>Pseudomonadati</taxon>
        <taxon>Bacteroidota</taxon>
        <taxon>Sphingobacteriia</taxon>
        <taxon>Sphingobacteriales</taxon>
        <taxon>Sphingobacteriaceae</taxon>
        <taxon>Sphingobacterium</taxon>
    </lineage>
</organism>
<dbReference type="Pfam" id="PF09357">
    <property type="entry name" value="RteC"/>
    <property type="match status" value="1"/>
</dbReference>
<name>A0ABY7WB93_9SPHI</name>
<protein>
    <submittedName>
        <fullName evidence="1">RteC domain-containing protein</fullName>
    </submittedName>
</protein>
<gene>
    <name evidence="1" type="ORF">PQ465_11530</name>
</gene>
<dbReference type="InterPro" id="IPR018534">
    <property type="entry name" value="Tet_reg_excision_RteC"/>
</dbReference>
<dbReference type="EMBL" id="CP117880">
    <property type="protein sequence ID" value="WDF66937.1"/>
    <property type="molecule type" value="Genomic_DNA"/>
</dbReference>
<evidence type="ECO:0000313" key="2">
    <source>
        <dbReference type="Proteomes" id="UP001221558"/>
    </source>
</evidence>
<sequence length="283" mass="33899">MSDKELEKLYQEMLEELQTFDNVMDEAGKSLGQSLGCIQRTLENLFDYFELHSPATIQSEIHFFKYVKPRFLSWQIYLIQQNYLLVSMPVGTDDMSKNFLLEELSSISRFFQKHAFLYQYYLAGETMRDEEFFLRKNISEFPLGQEFVSGRMRKYSTQMDYMFAQFKAMEMLRDFIISRVKFFTQTFKEDMLSAALKQSRRYWSGDKAELVELIYGIYLTRRLNNGKAEIGEIIDWFEDTLNVDLRQAYRIFMDIKRRKKISYTKFLDEMAIAIRMNIEEGNR</sequence>
<keyword evidence="2" id="KW-1185">Reference proteome</keyword>
<proteinExistence type="predicted"/>
<dbReference type="Proteomes" id="UP001221558">
    <property type="component" value="Chromosome"/>
</dbReference>